<dbReference type="PANTHER" id="PTHR24421:SF10">
    <property type="entry name" value="NITRATE_NITRITE SENSOR PROTEIN NARQ"/>
    <property type="match status" value="1"/>
</dbReference>
<evidence type="ECO:0000256" key="7">
    <source>
        <dbReference type="ARBA" id="ARBA00022840"/>
    </source>
</evidence>
<comment type="caution">
    <text evidence="13">The sequence shown here is derived from an EMBL/GenBank/DDBJ whole genome shotgun (WGS) entry which is preliminary data.</text>
</comment>
<dbReference type="EC" id="2.7.13.3" evidence="2"/>
<dbReference type="InterPro" id="IPR050482">
    <property type="entry name" value="Sensor_HK_TwoCompSys"/>
</dbReference>
<feature type="transmembrane region" description="Helical" evidence="10">
    <location>
        <begin position="476"/>
        <end position="493"/>
    </location>
</feature>
<name>A0A931CFK3_9ACTN</name>
<keyword evidence="14" id="KW-1185">Reference proteome</keyword>
<feature type="transmembrane region" description="Helical" evidence="10">
    <location>
        <begin position="449"/>
        <end position="470"/>
    </location>
</feature>
<organism evidence="13 14">
    <name type="scientific">Actinoplanes aureus</name>
    <dbReference type="NCBI Taxonomy" id="2792083"/>
    <lineage>
        <taxon>Bacteria</taxon>
        <taxon>Bacillati</taxon>
        <taxon>Actinomycetota</taxon>
        <taxon>Actinomycetes</taxon>
        <taxon>Micromonosporales</taxon>
        <taxon>Micromonosporaceae</taxon>
        <taxon>Actinoplanes</taxon>
    </lineage>
</organism>
<dbReference type="InterPro" id="IPR011712">
    <property type="entry name" value="Sig_transdc_His_kin_sub3_dim/P"/>
</dbReference>
<dbReference type="GO" id="GO:0046983">
    <property type="term" value="F:protein dimerization activity"/>
    <property type="evidence" value="ECO:0007669"/>
    <property type="project" value="InterPro"/>
</dbReference>
<feature type="transmembrane region" description="Helical" evidence="10">
    <location>
        <begin position="136"/>
        <end position="152"/>
    </location>
</feature>
<feature type="transmembrane region" description="Helical" evidence="10">
    <location>
        <begin position="543"/>
        <end position="565"/>
    </location>
</feature>
<keyword evidence="10" id="KW-1133">Transmembrane helix</keyword>
<feature type="transmembrane region" description="Helical" evidence="10">
    <location>
        <begin position="111"/>
        <end position="130"/>
    </location>
</feature>
<dbReference type="GO" id="GO:0005524">
    <property type="term" value="F:ATP binding"/>
    <property type="evidence" value="ECO:0007669"/>
    <property type="project" value="UniProtKB-KW"/>
</dbReference>
<dbReference type="Gene3D" id="3.30.565.10">
    <property type="entry name" value="Histidine kinase-like ATPase, C-terminal domain"/>
    <property type="match status" value="1"/>
</dbReference>
<sequence length="660" mass="69071">MARWRNWLLPALLAAAQLALWPGVLLARGDHLDPVRLTAVTTVVAVIAAALGFRHRHPVAVAVVVAAALALGGWITPEQVFFVPEDTLLVVSLAQFVTVFTVAVRCSRRTTALVLAGLTLWLAADIAITGGDPLDIPFGATLYAIVAAAGRLRGRWIADRASAAHRLAEAEQARREAADAERRRLARELHDVTAHHLTSIVVNASTAEFLGDQRPELRAEALAFAARTGREALIDLRRLVAVLPAGPAVPEPAAASLADLADDFRQLGQLVTLEAAAPGTLPPAVAEAMYGIAREALTNTLRYAPGAAVRIRLFTGPEGTELLVEDDGGTTPVASGLGSGRGLAGMRDRAAALGGTVRAGHRAHRGWTVRAVLPSTAPVPHGSRRFSRWLRSQVLLDAALMLLTLALPLSGVAVFAEETGNEPAATALVLLAVVAHAAPLLWRRQHPWTAFTAVVLTTWLGPLLLVTGVVPVGGGWLFVFSAGADLAAVYAVADRGARPGLTWIAPLAAVFTGALALALLVAVEAPADGEPATDEPLLALAMLLTFAVFAAVVLAVPVFGCWLAGHATRRRRQRRIDREEGAVVAAAAQAELRARDERARVAAGLHAAVLQHAARVPDAAEQADLPAVLAASKEALSAMRSLLDGLGPVPDQEVSSSQPG</sequence>
<evidence type="ECO:0000256" key="4">
    <source>
        <dbReference type="ARBA" id="ARBA00022679"/>
    </source>
</evidence>
<evidence type="ECO:0000256" key="9">
    <source>
        <dbReference type="SAM" id="Coils"/>
    </source>
</evidence>
<dbReference type="EMBL" id="JADQTO010000009">
    <property type="protein sequence ID" value="MBG0563995.1"/>
    <property type="molecule type" value="Genomic_DNA"/>
</dbReference>
<proteinExistence type="predicted"/>
<evidence type="ECO:0000256" key="10">
    <source>
        <dbReference type="SAM" id="Phobius"/>
    </source>
</evidence>
<feature type="transmembrane region" description="Helical" evidence="10">
    <location>
        <begin position="500"/>
        <end position="523"/>
    </location>
</feature>
<comment type="catalytic activity">
    <reaction evidence="1">
        <text>ATP + protein L-histidine = ADP + protein N-phospho-L-histidine.</text>
        <dbReference type="EC" id="2.7.13.3"/>
    </reaction>
</comment>
<feature type="transmembrane region" description="Helical" evidence="10">
    <location>
        <begin position="87"/>
        <end position="104"/>
    </location>
</feature>
<evidence type="ECO:0000256" key="2">
    <source>
        <dbReference type="ARBA" id="ARBA00012438"/>
    </source>
</evidence>
<dbReference type="RefSeq" id="WP_196415763.1">
    <property type="nucleotide sequence ID" value="NZ_JADQTO010000009.1"/>
</dbReference>
<keyword evidence="7" id="KW-0067">ATP-binding</keyword>
<evidence type="ECO:0000256" key="6">
    <source>
        <dbReference type="ARBA" id="ARBA00022777"/>
    </source>
</evidence>
<gene>
    <name evidence="13" type="ORF">I4J89_21340</name>
</gene>
<keyword evidence="4" id="KW-0808">Transferase</keyword>
<keyword evidence="10" id="KW-0812">Transmembrane</keyword>
<evidence type="ECO:0000313" key="13">
    <source>
        <dbReference type="EMBL" id="MBG0563995.1"/>
    </source>
</evidence>
<evidence type="ECO:0000256" key="5">
    <source>
        <dbReference type="ARBA" id="ARBA00022741"/>
    </source>
</evidence>
<accession>A0A931CFK3</accession>
<feature type="domain" description="Signal transduction histidine kinase subgroup 3 dimerisation and phosphoacceptor" evidence="12">
    <location>
        <begin position="181"/>
        <end position="243"/>
    </location>
</feature>
<evidence type="ECO:0000256" key="8">
    <source>
        <dbReference type="ARBA" id="ARBA00023012"/>
    </source>
</evidence>
<protein>
    <recommendedName>
        <fullName evidence="2">histidine kinase</fullName>
        <ecNumber evidence="2">2.7.13.3</ecNumber>
    </recommendedName>
</protein>
<dbReference type="CDD" id="cd16917">
    <property type="entry name" value="HATPase_UhpB-NarQ-NarX-like"/>
    <property type="match status" value="1"/>
</dbReference>
<evidence type="ECO:0000256" key="1">
    <source>
        <dbReference type="ARBA" id="ARBA00000085"/>
    </source>
</evidence>
<feature type="transmembrane region" description="Helical" evidence="10">
    <location>
        <begin position="37"/>
        <end position="53"/>
    </location>
</feature>
<keyword evidence="5" id="KW-0547">Nucleotide-binding</keyword>
<dbReference type="Pfam" id="PF02518">
    <property type="entry name" value="HATPase_c"/>
    <property type="match status" value="1"/>
</dbReference>
<feature type="domain" description="Histidine kinase/HSP90-like ATPase" evidence="11">
    <location>
        <begin position="288"/>
        <end position="375"/>
    </location>
</feature>
<dbReference type="GO" id="GO:0016020">
    <property type="term" value="C:membrane"/>
    <property type="evidence" value="ECO:0007669"/>
    <property type="project" value="InterPro"/>
</dbReference>
<keyword evidence="10" id="KW-0472">Membrane</keyword>
<dbReference type="GO" id="GO:0000155">
    <property type="term" value="F:phosphorelay sensor kinase activity"/>
    <property type="evidence" value="ECO:0007669"/>
    <property type="project" value="InterPro"/>
</dbReference>
<dbReference type="PANTHER" id="PTHR24421">
    <property type="entry name" value="NITRATE/NITRITE SENSOR PROTEIN NARX-RELATED"/>
    <property type="match status" value="1"/>
</dbReference>
<dbReference type="AlphaFoldDB" id="A0A931CFK3"/>
<evidence type="ECO:0000259" key="12">
    <source>
        <dbReference type="Pfam" id="PF07730"/>
    </source>
</evidence>
<evidence type="ECO:0000259" key="11">
    <source>
        <dbReference type="Pfam" id="PF02518"/>
    </source>
</evidence>
<dbReference type="Proteomes" id="UP000598146">
    <property type="component" value="Unassembled WGS sequence"/>
</dbReference>
<keyword evidence="6 13" id="KW-0418">Kinase</keyword>
<dbReference type="Pfam" id="PF07730">
    <property type="entry name" value="HisKA_3"/>
    <property type="match status" value="1"/>
</dbReference>
<dbReference type="Gene3D" id="1.20.5.1930">
    <property type="match status" value="1"/>
</dbReference>
<feature type="transmembrane region" description="Helical" evidence="10">
    <location>
        <begin position="394"/>
        <end position="416"/>
    </location>
</feature>
<dbReference type="SUPFAM" id="SSF55874">
    <property type="entry name" value="ATPase domain of HSP90 chaperone/DNA topoisomerase II/histidine kinase"/>
    <property type="match status" value="1"/>
</dbReference>
<reference evidence="13" key="1">
    <citation type="submission" date="2020-11" db="EMBL/GenBank/DDBJ databases">
        <title>Isolation and identification of active actinomycetes.</title>
        <authorList>
            <person name="Sun X."/>
        </authorList>
    </citation>
    <scope>NUCLEOTIDE SEQUENCE</scope>
    <source>
        <strain evidence="13">NEAU-A11</strain>
    </source>
</reference>
<feature type="transmembrane region" description="Helical" evidence="10">
    <location>
        <begin position="422"/>
        <end position="442"/>
    </location>
</feature>
<keyword evidence="9" id="KW-0175">Coiled coil</keyword>
<dbReference type="InterPro" id="IPR003594">
    <property type="entry name" value="HATPase_dom"/>
</dbReference>
<dbReference type="InterPro" id="IPR036890">
    <property type="entry name" value="HATPase_C_sf"/>
</dbReference>
<evidence type="ECO:0000313" key="14">
    <source>
        <dbReference type="Proteomes" id="UP000598146"/>
    </source>
</evidence>
<feature type="transmembrane region" description="Helical" evidence="10">
    <location>
        <begin position="58"/>
        <end position="75"/>
    </location>
</feature>
<evidence type="ECO:0000256" key="3">
    <source>
        <dbReference type="ARBA" id="ARBA00022553"/>
    </source>
</evidence>
<feature type="coiled-coil region" evidence="9">
    <location>
        <begin position="160"/>
        <end position="188"/>
    </location>
</feature>
<keyword evidence="3" id="KW-0597">Phosphoprotein</keyword>
<keyword evidence="8" id="KW-0902">Two-component regulatory system</keyword>